<protein>
    <submittedName>
        <fullName evidence="1">Uncharacterized protein</fullName>
    </submittedName>
</protein>
<organism evidence="1 2">
    <name type="scientific">Dictyobacter alpinus</name>
    <dbReference type="NCBI Taxonomy" id="2014873"/>
    <lineage>
        <taxon>Bacteria</taxon>
        <taxon>Bacillati</taxon>
        <taxon>Chloroflexota</taxon>
        <taxon>Ktedonobacteria</taxon>
        <taxon>Ktedonobacterales</taxon>
        <taxon>Dictyobacteraceae</taxon>
        <taxon>Dictyobacter</taxon>
    </lineage>
</organism>
<evidence type="ECO:0000313" key="1">
    <source>
        <dbReference type="EMBL" id="GCE28181.1"/>
    </source>
</evidence>
<gene>
    <name evidence="1" type="ORF">KDA_36650</name>
</gene>
<dbReference type="EMBL" id="BIFT01000001">
    <property type="protein sequence ID" value="GCE28181.1"/>
    <property type="molecule type" value="Genomic_DNA"/>
</dbReference>
<comment type="caution">
    <text evidence="1">The sequence shown here is derived from an EMBL/GenBank/DDBJ whole genome shotgun (WGS) entry which is preliminary data.</text>
</comment>
<keyword evidence="2" id="KW-1185">Reference proteome</keyword>
<name>A0A402B9W6_9CHLR</name>
<accession>A0A402B9W6</accession>
<proteinExistence type="predicted"/>
<dbReference type="AlphaFoldDB" id="A0A402B9W6"/>
<dbReference type="Proteomes" id="UP000287171">
    <property type="component" value="Unassembled WGS sequence"/>
</dbReference>
<evidence type="ECO:0000313" key="2">
    <source>
        <dbReference type="Proteomes" id="UP000287171"/>
    </source>
</evidence>
<sequence length="56" mass="6363">MCGARSAHCALLAPHKIGMAWLWKGETKKLCMAWLWKGETKKLCMVLATKCYCVYV</sequence>
<reference evidence="2" key="1">
    <citation type="submission" date="2018-12" db="EMBL/GenBank/DDBJ databases">
        <title>Tengunoibacter tsumagoiensis gen. nov., sp. nov., Dictyobacter kobayashii sp. nov., D. alpinus sp. nov., and D. joshuensis sp. nov. and description of Dictyobacteraceae fam. nov. within the order Ktedonobacterales isolated from Tengu-no-mugimeshi.</title>
        <authorList>
            <person name="Wang C.M."/>
            <person name="Zheng Y."/>
            <person name="Sakai Y."/>
            <person name="Toyoda A."/>
            <person name="Minakuchi Y."/>
            <person name="Abe K."/>
            <person name="Yokota A."/>
            <person name="Yabe S."/>
        </authorList>
    </citation>
    <scope>NUCLEOTIDE SEQUENCE [LARGE SCALE GENOMIC DNA]</scope>
    <source>
        <strain evidence="2">Uno16</strain>
    </source>
</reference>